<reference evidence="3" key="1">
    <citation type="submission" date="2015-12" db="EMBL/GenBank/DDBJ databases">
        <title>Update maize B73 reference genome by single molecule sequencing technologies.</title>
        <authorList>
            <consortium name="Maize Genome Sequencing Project"/>
            <person name="Ware D."/>
        </authorList>
    </citation>
    <scope>NUCLEOTIDE SEQUENCE [LARGE SCALE GENOMIC DNA]</scope>
    <source>
        <strain evidence="3">cv. B73</strain>
    </source>
</reference>
<dbReference type="Gramene" id="Zm00001eb122800_T001">
    <property type="protein sequence ID" value="Zm00001eb122800_P001"/>
    <property type="gene ID" value="Zm00001eb122800"/>
</dbReference>
<proteinExistence type="predicted"/>
<dbReference type="EnsemblPlants" id="Zm00001eb122800_T001">
    <property type="protein sequence ID" value="Zm00001eb122800_P001"/>
    <property type="gene ID" value="Zm00001eb122800"/>
</dbReference>
<sequence>MIWNNVYEKGLVDVMHDHKDNPKFKGQNGWNRDGWNSITTKFNEKFPLAHFSKQQLQEKERELKGHYKAIRDSRKESGVGWNDTLCMVLPEPEVWPRLIRAHLKVSKFRNIPFPLFYSLEGLYEGQPLTRWPVSPQPKQARLDELHGGVVFTLLVEVSVHFCSYSMSGD</sequence>
<dbReference type="PANTHER" id="PTHR46934">
    <property type="entry name" value="MYB_DNA-BIND_3 DOMAIN-CONTAINING PROTEIN-RELATED"/>
    <property type="match status" value="1"/>
</dbReference>
<evidence type="ECO:0000259" key="1">
    <source>
        <dbReference type="Pfam" id="PF12776"/>
    </source>
</evidence>
<dbReference type="AlphaFoldDB" id="A0A804MZ85"/>
<protein>
    <recommendedName>
        <fullName evidence="1">Myb/SANT-like domain-containing protein</fullName>
    </recommendedName>
</protein>
<keyword evidence="3" id="KW-1185">Reference proteome</keyword>
<accession>A0A804MZ85</accession>
<dbReference type="InterPro" id="IPR024752">
    <property type="entry name" value="Myb/SANT-like_dom"/>
</dbReference>
<dbReference type="PANTHER" id="PTHR46934:SF13">
    <property type="entry name" value="MYB_SANT-LIKE DOMAIN-CONTAINING PROTEIN"/>
    <property type="match status" value="1"/>
</dbReference>
<reference evidence="2" key="2">
    <citation type="submission" date="2019-07" db="EMBL/GenBank/DDBJ databases">
        <authorList>
            <person name="Seetharam A."/>
            <person name="Woodhouse M."/>
            <person name="Cannon E."/>
        </authorList>
    </citation>
    <scope>NUCLEOTIDE SEQUENCE [LARGE SCALE GENOMIC DNA]</scope>
    <source>
        <strain evidence="2">cv. B73</strain>
    </source>
</reference>
<evidence type="ECO:0000313" key="3">
    <source>
        <dbReference type="Proteomes" id="UP000007305"/>
    </source>
</evidence>
<reference evidence="2" key="3">
    <citation type="submission" date="2021-05" db="UniProtKB">
        <authorList>
            <consortium name="EnsemblPlants"/>
        </authorList>
    </citation>
    <scope>IDENTIFICATION</scope>
    <source>
        <strain evidence="2">cv. B73</strain>
    </source>
</reference>
<feature type="domain" description="Myb/SANT-like" evidence="1">
    <location>
        <begin position="3"/>
        <end position="96"/>
    </location>
</feature>
<name>A0A804MZ85_MAIZE</name>
<evidence type="ECO:0000313" key="2">
    <source>
        <dbReference type="EnsemblPlants" id="Zm00001eb122800_P001"/>
    </source>
</evidence>
<dbReference type="Pfam" id="PF12776">
    <property type="entry name" value="Myb_DNA-bind_3"/>
    <property type="match status" value="1"/>
</dbReference>
<organism evidence="2 3">
    <name type="scientific">Zea mays</name>
    <name type="common">Maize</name>
    <dbReference type="NCBI Taxonomy" id="4577"/>
    <lineage>
        <taxon>Eukaryota</taxon>
        <taxon>Viridiplantae</taxon>
        <taxon>Streptophyta</taxon>
        <taxon>Embryophyta</taxon>
        <taxon>Tracheophyta</taxon>
        <taxon>Spermatophyta</taxon>
        <taxon>Magnoliopsida</taxon>
        <taxon>Liliopsida</taxon>
        <taxon>Poales</taxon>
        <taxon>Poaceae</taxon>
        <taxon>PACMAD clade</taxon>
        <taxon>Panicoideae</taxon>
        <taxon>Andropogonodae</taxon>
        <taxon>Andropogoneae</taxon>
        <taxon>Tripsacinae</taxon>
        <taxon>Zea</taxon>
    </lineage>
</organism>
<dbReference type="Proteomes" id="UP000007305">
    <property type="component" value="Chromosome 3"/>
</dbReference>
<dbReference type="InParanoid" id="A0A804MZ85"/>